<dbReference type="OrthoDB" id="5689466at2"/>
<evidence type="ECO:0000313" key="1">
    <source>
        <dbReference type="EMBL" id="STO60653.1"/>
    </source>
</evidence>
<gene>
    <name evidence="1" type="ORF">NCTC1659_01948</name>
    <name evidence="2" type="ORF">NCTC8540_00938</name>
</gene>
<evidence type="ECO:0000313" key="2">
    <source>
        <dbReference type="EMBL" id="STO68443.1"/>
    </source>
</evidence>
<dbReference type="AlphaFoldDB" id="A0A1V4AZN6"/>
<evidence type="ECO:0000313" key="3">
    <source>
        <dbReference type="Proteomes" id="UP000254329"/>
    </source>
</evidence>
<dbReference type="EMBL" id="UGHJ01000001">
    <property type="protein sequence ID" value="STO68443.1"/>
    <property type="molecule type" value="Genomic_DNA"/>
</dbReference>
<evidence type="ECO:0000313" key="4">
    <source>
        <dbReference type="Proteomes" id="UP000254496"/>
    </source>
</evidence>
<proteinExistence type="predicted"/>
<name>A0A1V4AZN6_9PAST</name>
<reference evidence="3 4" key="1">
    <citation type="submission" date="2018-06" db="EMBL/GenBank/DDBJ databases">
        <authorList>
            <consortium name="Pathogen Informatics"/>
            <person name="Doyle S."/>
        </authorList>
    </citation>
    <scope>NUCLEOTIDE SEQUENCE [LARGE SCALE GENOMIC DNA]</scope>
    <source>
        <strain evidence="1 3">NCTC1659</strain>
        <strain evidence="2 4">NCTC8540</strain>
    </source>
</reference>
<keyword evidence="3" id="KW-1185">Reference proteome</keyword>
<dbReference type="Proteomes" id="UP000254329">
    <property type="component" value="Unassembled WGS sequence"/>
</dbReference>
<sequence length="107" mass="12129">MATTTTRMNFEVSEFRKRQIKAYVSLKNITIKDFFESLLNEKLGPEQSANIQDLTEEEKAIFDDADIFFSENSELCKKVGLEESVKIAEKVRAGGDLATLLGYENVK</sequence>
<dbReference type="STRING" id="733.B0186_08880"/>
<dbReference type="RefSeq" id="WP_078218998.1">
    <property type="nucleotide sequence ID" value="NZ_MUXZ01000028.1"/>
</dbReference>
<protein>
    <submittedName>
        <fullName evidence="1">Uncharacterized protein</fullName>
    </submittedName>
</protein>
<organism evidence="1 3">
    <name type="scientific">Canicola haemoglobinophilus</name>
    <dbReference type="NCBI Taxonomy" id="733"/>
    <lineage>
        <taxon>Bacteria</taxon>
        <taxon>Pseudomonadati</taxon>
        <taxon>Pseudomonadota</taxon>
        <taxon>Gammaproteobacteria</taxon>
        <taxon>Pasteurellales</taxon>
        <taxon>Pasteurellaceae</taxon>
        <taxon>Canicola</taxon>
    </lineage>
</organism>
<dbReference type="EMBL" id="UGHF01000001">
    <property type="protein sequence ID" value="STO60653.1"/>
    <property type="molecule type" value="Genomic_DNA"/>
</dbReference>
<accession>A0A1V4AZN6</accession>
<dbReference type="Proteomes" id="UP000254496">
    <property type="component" value="Unassembled WGS sequence"/>
</dbReference>